<reference evidence="2" key="1">
    <citation type="submission" date="2016-10" db="EMBL/GenBank/DDBJ databases">
        <authorList>
            <person name="de Groot N.N."/>
        </authorList>
    </citation>
    <scope>NUCLEOTIDE SEQUENCE</scope>
</reference>
<dbReference type="AlphaFoldDB" id="A0A1W1DKF6"/>
<dbReference type="PANTHER" id="PTHR46623:SF6">
    <property type="entry name" value="ALPHA_BETA-HYDROLASES SUPERFAMILY PROTEIN"/>
    <property type="match status" value="1"/>
</dbReference>
<dbReference type="Pfam" id="PF01738">
    <property type="entry name" value="DLH"/>
    <property type="match status" value="1"/>
</dbReference>
<dbReference type="InterPro" id="IPR029058">
    <property type="entry name" value="AB_hydrolase_fold"/>
</dbReference>
<dbReference type="EMBL" id="FPHV01000115">
    <property type="protein sequence ID" value="SFV81905.1"/>
    <property type="molecule type" value="Genomic_DNA"/>
</dbReference>
<dbReference type="SUPFAM" id="SSF53474">
    <property type="entry name" value="alpha/beta-Hydrolases"/>
    <property type="match status" value="1"/>
</dbReference>
<gene>
    <name evidence="2" type="ORF">MNB_SUP05-6-450</name>
</gene>
<dbReference type="InterPro" id="IPR051049">
    <property type="entry name" value="Dienelactone_hydrolase-like"/>
</dbReference>
<name>A0A1W1DKF6_9ZZZZ</name>
<dbReference type="Gene3D" id="3.40.50.1820">
    <property type="entry name" value="alpha/beta hydrolase"/>
    <property type="match status" value="1"/>
</dbReference>
<dbReference type="GO" id="GO:0016787">
    <property type="term" value="F:hydrolase activity"/>
    <property type="evidence" value="ECO:0007669"/>
    <property type="project" value="InterPro"/>
</dbReference>
<dbReference type="InterPro" id="IPR002925">
    <property type="entry name" value="Dienelactn_hydro"/>
</dbReference>
<evidence type="ECO:0000259" key="1">
    <source>
        <dbReference type="Pfam" id="PF01738"/>
    </source>
</evidence>
<feature type="domain" description="Dienelactone hydrolase" evidence="1">
    <location>
        <begin position="74"/>
        <end position="293"/>
    </location>
</feature>
<dbReference type="PANTHER" id="PTHR46623">
    <property type="entry name" value="CARBOXYMETHYLENEBUTENOLIDASE-RELATED"/>
    <property type="match status" value="1"/>
</dbReference>
<organism evidence="2">
    <name type="scientific">hydrothermal vent metagenome</name>
    <dbReference type="NCBI Taxonomy" id="652676"/>
    <lineage>
        <taxon>unclassified sequences</taxon>
        <taxon>metagenomes</taxon>
        <taxon>ecological metagenomes</taxon>
    </lineage>
</organism>
<accession>A0A1W1DKF6</accession>
<evidence type="ECO:0000313" key="2">
    <source>
        <dbReference type="EMBL" id="SFV81905.1"/>
    </source>
</evidence>
<proteinExistence type="predicted"/>
<sequence>MKHIVHFLILLLLSSFAFAGPHPSKPWVEINYPQDKEKRWWDDAWWKEGQLPTPQNHEVSMEEITYMDDGVEVEAFLFKPTKPGKYLPILFQHGRRGLGAWTLPRVKRLAARGFVVLAPDMFGTYMTPSFPIEHDTIYDQHVAKGIDVLLQRDDIVGNKACTVSHTRGGYMTLKALVSHNQQAEKVACYVSYYPHWQDPNAPEVKQIYQYAPQINELNVPTLIFVGEHDQYQRIRPILAGIDVLKGNGVDAELIMYPGVGRGFDFRPAHVRTFADDLATKDANQRTAAFVRQHLK</sequence>
<protein>
    <submittedName>
        <fullName evidence="2">Mlr4903 protein</fullName>
    </submittedName>
</protein>